<dbReference type="EMBL" id="JAUDFV010000027">
    <property type="protein sequence ID" value="KAL2737902.1"/>
    <property type="molecule type" value="Genomic_DNA"/>
</dbReference>
<accession>A0ABD2BYQ1</accession>
<dbReference type="AlphaFoldDB" id="A0ABD2BYQ1"/>
<proteinExistence type="predicted"/>
<sequence length="52" mass="5927">LKRANLFLARKVGREGVQGEPLPLVKPPFCVWCSQQVAHRVRPPLNYNKLTT</sequence>
<evidence type="ECO:0000313" key="2">
    <source>
        <dbReference type="Proteomes" id="UP001607302"/>
    </source>
</evidence>
<name>A0ABD2BYQ1_VESSQ</name>
<keyword evidence="2" id="KW-1185">Reference proteome</keyword>
<dbReference type="Proteomes" id="UP001607302">
    <property type="component" value="Unassembled WGS sequence"/>
</dbReference>
<protein>
    <submittedName>
        <fullName evidence="1">Uncharacterized protein</fullName>
    </submittedName>
</protein>
<feature type="non-terminal residue" evidence="1">
    <location>
        <position position="1"/>
    </location>
</feature>
<organism evidence="1 2">
    <name type="scientific">Vespula squamosa</name>
    <name type="common">Southern yellow jacket</name>
    <name type="synonym">Wasp</name>
    <dbReference type="NCBI Taxonomy" id="30214"/>
    <lineage>
        <taxon>Eukaryota</taxon>
        <taxon>Metazoa</taxon>
        <taxon>Ecdysozoa</taxon>
        <taxon>Arthropoda</taxon>
        <taxon>Hexapoda</taxon>
        <taxon>Insecta</taxon>
        <taxon>Pterygota</taxon>
        <taxon>Neoptera</taxon>
        <taxon>Endopterygota</taxon>
        <taxon>Hymenoptera</taxon>
        <taxon>Apocrita</taxon>
        <taxon>Aculeata</taxon>
        <taxon>Vespoidea</taxon>
        <taxon>Vespidae</taxon>
        <taxon>Vespinae</taxon>
        <taxon>Vespula</taxon>
    </lineage>
</organism>
<evidence type="ECO:0000313" key="1">
    <source>
        <dbReference type="EMBL" id="KAL2737902.1"/>
    </source>
</evidence>
<comment type="caution">
    <text evidence="1">The sequence shown here is derived from an EMBL/GenBank/DDBJ whole genome shotgun (WGS) entry which is preliminary data.</text>
</comment>
<reference evidence="1 2" key="1">
    <citation type="journal article" date="2024" name="Ann. Entomol. Soc. Am.">
        <title>Genomic analyses of the southern and eastern yellowjacket wasps (Hymenoptera: Vespidae) reveal evolutionary signatures of social life.</title>
        <authorList>
            <person name="Catto M.A."/>
            <person name="Caine P.B."/>
            <person name="Orr S.E."/>
            <person name="Hunt B.G."/>
            <person name="Goodisman M.A.D."/>
        </authorList>
    </citation>
    <scope>NUCLEOTIDE SEQUENCE [LARGE SCALE GENOMIC DNA]</scope>
    <source>
        <strain evidence="1">233</strain>
        <tissue evidence="1">Head and thorax</tissue>
    </source>
</reference>
<gene>
    <name evidence="1" type="ORF">V1478_001988</name>
</gene>